<feature type="domain" description="Major facilitator superfamily (MFS) profile" evidence="2">
    <location>
        <begin position="5"/>
        <end position="391"/>
    </location>
</feature>
<dbReference type="AlphaFoldDB" id="A0ABD4Z629"/>
<feature type="transmembrane region" description="Helical" evidence="1">
    <location>
        <begin position="71"/>
        <end position="92"/>
    </location>
</feature>
<feature type="transmembrane region" description="Helical" evidence="1">
    <location>
        <begin position="43"/>
        <end position="64"/>
    </location>
</feature>
<feature type="transmembrane region" description="Helical" evidence="1">
    <location>
        <begin position="135"/>
        <end position="156"/>
    </location>
</feature>
<dbReference type="SUPFAM" id="SSF103473">
    <property type="entry name" value="MFS general substrate transporter"/>
    <property type="match status" value="1"/>
</dbReference>
<proteinExistence type="predicted"/>
<feature type="transmembrane region" description="Helical" evidence="1">
    <location>
        <begin position="338"/>
        <end position="361"/>
    </location>
</feature>
<dbReference type="Pfam" id="PF07690">
    <property type="entry name" value="MFS_1"/>
    <property type="match status" value="1"/>
</dbReference>
<feature type="transmembrane region" description="Helical" evidence="1">
    <location>
        <begin position="12"/>
        <end position="31"/>
    </location>
</feature>
<keyword evidence="1" id="KW-1133">Transmembrane helix</keyword>
<feature type="transmembrane region" description="Helical" evidence="1">
    <location>
        <begin position="278"/>
        <end position="298"/>
    </location>
</feature>
<dbReference type="InterPro" id="IPR036259">
    <property type="entry name" value="MFS_trans_sf"/>
</dbReference>
<accession>A0ABD4Z629</accession>
<dbReference type="InterPro" id="IPR020846">
    <property type="entry name" value="MFS_dom"/>
</dbReference>
<feature type="transmembrane region" description="Helical" evidence="1">
    <location>
        <begin position="98"/>
        <end position="123"/>
    </location>
</feature>
<feature type="transmembrane region" description="Helical" evidence="1">
    <location>
        <begin position="249"/>
        <end position="271"/>
    </location>
</feature>
<dbReference type="Proteomes" id="UP001529235">
    <property type="component" value="Unassembled WGS sequence"/>
</dbReference>
<comment type="caution">
    <text evidence="3">The sequence shown here is derived from an EMBL/GenBank/DDBJ whole genome shotgun (WGS) entry which is preliminary data.</text>
</comment>
<dbReference type="InterPro" id="IPR052528">
    <property type="entry name" value="Sugar_transport-like"/>
</dbReference>
<dbReference type="InterPro" id="IPR011701">
    <property type="entry name" value="MFS"/>
</dbReference>
<feature type="transmembrane region" description="Helical" evidence="1">
    <location>
        <begin position="304"/>
        <end position="326"/>
    </location>
</feature>
<dbReference type="PANTHER" id="PTHR23526">
    <property type="entry name" value="INTEGRAL MEMBRANE TRANSPORT PROTEIN-RELATED"/>
    <property type="match status" value="1"/>
</dbReference>
<gene>
    <name evidence="3" type="ORF">QPL79_04560</name>
</gene>
<dbReference type="PANTHER" id="PTHR23526:SF4">
    <property type="entry name" value="INTEGRAL MEMBRANE TRANSPORT PROTEIN"/>
    <property type="match status" value="1"/>
</dbReference>
<feature type="transmembrane region" description="Helical" evidence="1">
    <location>
        <begin position="212"/>
        <end position="229"/>
    </location>
</feature>
<evidence type="ECO:0000256" key="1">
    <source>
        <dbReference type="SAM" id="Phobius"/>
    </source>
</evidence>
<feature type="transmembrane region" description="Helical" evidence="1">
    <location>
        <begin position="367"/>
        <end position="387"/>
    </location>
</feature>
<dbReference type="RefSeq" id="WP_285273602.1">
    <property type="nucleotide sequence ID" value="NZ_JASNVW010000002.1"/>
</dbReference>
<name>A0ABD4Z629_9CREN</name>
<keyword evidence="1" id="KW-0472">Membrane</keyword>
<evidence type="ECO:0000313" key="4">
    <source>
        <dbReference type="Proteomes" id="UP001529235"/>
    </source>
</evidence>
<protein>
    <submittedName>
        <fullName evidence="3">MFS transporter</fullName>
    </submittedName>
</protein>
<dbReference type="EMBL" id="JASNVW010000002">
    <property type="protein sequence ID" value="MDK6028625.1"/>
    <property type="molecule type" value="Genomic_DNA"/>
</dbReference>
<dbReference type="Gene3D" id="1.20.1250.20">
    <property type="entry name" value="MFS general substrate transporter like domains"/>
    <property type="match status" value="2"/>
</dbReference>
<keyword evidence="1" id="KW-0812">Transmembrane</keyword>
<keyword evidence="4" id="KW-1185">Reference proteome</keyword>
<evidence type="ECO:0000313" key="3">
    <source>
        <dbReference type="EMBL" id="MDK6028625.1"/>
    </source>
</evidence>
<feature type="transmembrane region" description="Helical" evidence="1">
    <location>
        <begin position="162"/>
        <end position="181"/>
    </location>
</feature>
<dbReference type="PROSITE" id="PS50850">
    <property type="entry name" value="MFS"/>
    <property type="match status" value="1"/>
</dbReference>
<evidence type="ECO:0000259" key="2">
    <source>
        <dbReference type="PROSITE" id="PS50850"/>
    </source>
</evidence>
<sequence length="393" mass="43344">MRKTIFLVSSINMFLMFISGLTYPIVPLYLVGHRGFNAFESGVLVSLSSFVSFVFSIVWGYVLNRIRGRETLFVGVGALITVMFFLLASIYVENVLLLSVFYALAGIGFACSLVSSTTIVSDISSHENIGRGMGVFWAAGSLGWATPLLFAGYILNRFGIKAIFYIAISMSLIIALMSIILKKVINSLKNAEDMLIQKHVKRSSYRFLRRKSYLVFLVTSIMFAAGDVAKNIYVPQYYAYGVGLGEEYATILLSIASWFEIPMLIAFGYFVDKFGSRYVYTLSLLSMAVFMLLNIFIVKDFASAFASMAFYSIVWASYASSAYVLAVELAKNEEPASLGLLNSNIPLASILYTPIGGYITFTQGYKANFAYIAASLIASSIAFHHSLNSSNSK</sequence>
<organism evidence="3 4">
    <name type="scientific">Ignisphaera cupida</name>
    <dbReference type="NCBI Taxonomy" id="3050454"/>
    <lineage>
        <taxon>Archaea</taxon>
        <taxon>Thermoproteota</taxon>
        <taxon>Thermoprotei</taxon>
        <taxon>Desulfurococcales</taxon>
        <taxon>Desulfurococcaceae</taxon>
        <taxon>Ignisphaera</taxon>
    </lineage>
</organism>
<reference evidence="3 4" key="1">
    <citation type="submission" date="2023-05" db="EMBL/GenBank/DDBJ databases">
        <title>A new hyperthermophilic archaea 'Ignisphaera cupida' sp. nov. and description of the family 'Ignisphaeraceae' fam. nov.</title>
        <authorList>
            <person name="Podosokorskaya O.A."/>
            <person name="Elcheninov A.G."/>
            <person name="Klukina A."/>
            <person name="Merkel A.Y."/>
        </authorList>
    </citation>
    <scope>NUCLEOTIDE SEQUENCE [LARGE SCALE GENOMIC DNA]</scope>
    <source>
        <strain evidence="3 4">4213-co</strain>
    </source>
</reference>